<dbReference type="GO" id="GO:1990811">
    <property type="term" value="C:MWP complex"/>
    <property type="evidence" value="ECO:0007669"/>
    <property type="project" value="TreeGrafter"/>
</dbReference>
<evidence type="ECO:0000313" key="2">
    <source>
        <dbReference type="Proteomes" id="UP001162060"/>
    </source>
</evidence>
<accession>A0AAV1UEF0</accession>
<dbReference type="Proteomes" id="UP001162060">
    <property type="component" value="Unassembled WGS sequence"/>
</dbReference>
<dbReference type="EMBL" id="CAKLBY020000175">
    <property type="protein sequence ID" value="CAK7931469.1"/>
    <property type="molecule type" value="Genomic_DNA"/>
</dbReference>
<evidence type="ECO:0008006" key="3">
    <source>
        <dbReference type="Google" id="ProtNLM"/>
    </source>
</evidence>
<name>A0AAV1UEF0_9STRA</name>
<proteinExistence type="predicted"/>
<dbReference type="GO" id="GO:0005815">
    <property type="term" value="C:microtubule organizing center"/>
    <property type="evidence" value="ECO:0007669"/>
    <property type="project" value="TreeGrafter"/>
</dbReference>
<dbReference type="InterPro" id="IPR052778">
    <property type="entry name" value="Centrosome-WD_assoc"/>
</dbReference>
<dbReference type="PANTHER" id="PTHR16220">
    <property type="entry name" value="WD REPEAT PROTEIN 8-RELATED"/>
    <property type="match status" value="1"/>
</dbReference>
<sequence length="468" mass="51897">MSQVSTPMDVTLGLVRWSPCGRYVAAVSNNRLVIRDVQSLETVQRYLTLNDVQSLAWSSDSQFVLTAAHKRAVVQIWSVQDPSWRCKVSEGVAGLVHARWTPGARHVVTVSDFQLHATVWSLEDSTVRHMIQNPKLAADGLSFSANGEFLAVAERHDCKDFIGIYSCASWELTAHFSIESYDCVAIEWSPEDATIAVRDTHLEFRVLLYSPDGTLRAKFQAYANALGLKTMAWSPSGQFLALGSYDEHLRVLSHLHWKPVADFDHESVALMSSHTNQAATEYEENFADANVMDRPQGKRVAIMQSGSSLLSNSLQAASAAAEAGGGKQSRDISFVTRYPPFSVRTITSDPLADNPRIGISRVVWSADSAFIATKSDQMPFNVWIWRTESLTLHATVSLLQSVKSLRWDPMHTRLAITSGENRVHLWTIEGMSWVDIPTKSFQARGIQWAPSGNALIAVGRQEFCSVTL</sequence>
<reference evidence="1" key="1">
    <citation type="submission" date="2024-01" db="EMBL/GenBank/DDBJ databases">
        <authorList>
            <person name="Webb A."/>
        </authorList>
    </citation>
    <scope>NUCLEOTIDE SEQUENCE</scope>
    <source>
        <strain evidence="1">Pm1</strain>
    </source>
</reference>
<dbReference type="InterPro" id="IPR001680">
    <property type="entry name" value="WD40_rpt"/>
</dbReference>
<gene>
    <name evidence="1" type="ORF">PM001_LOCUS16619</name>
</gene>
<dbReference type="AlphaFoldDB" id="A0AAV1UEF0"/>
<dbReference type="Pfam" id="PF00400">
    <property type="entry name" value="WD40"/>
    <property type="match status" value="1"/>
</dbReference>
<dbReference type="SMART" id="SM00320">
    <property type="entry name" value="WD40"/>
    <property type="match status" value="3"/>
</dbReference>
<dbReference type="InterPro" id="IPR036322">
    <property type="entry name" value="WD40_repeat_dom_sf"/>
</dbReference>
<evidence type="ECO:0000313" key="1">
    <source>
        <dbReference type="EMBL" id="CAK7931469.1"/>
    </source>
</evidence>
<dbReference type="PANTHER" id="PTHR16220:SF0">
    <property type="entry name" value="WD REPEAT-CONTAINING PROTEIN WRAP73"/>
    <property type="match status" value="1"/>
</dbReference>
<dbReference type="Gene3D" id="2.130.10.10">
    <property type="entry name" value="YVTN repeat-like/Quinoprotein amine dehydrogenase"/>
    <property type="match status" value="3"/>
</dbReference>
<dbReference type="SUPFAM" id="SSF50978">
    <property type="entry name" value="WD40 repeat-like"/>
    <property type="match status" value="1"/>
</dbReference>
<dbReference type="InterPro" id="IPR015943">
    <property type="entry name" value="WD40/YVTN_repeat-like_dom_sf"/>
</dbReference>
<comment type="caution">
    <text evidence="1">The sequence shown here is derived from an EMBL/GenBank/DDBJ whole genome shotgun (WGS) entry which is preliminary data.</text>
</comment>
<organism evidence="1 2">
    <name type="scientific">Peronospora matthiolae</name>
    <dbReference type="NCBI Taxonomy" id="2874970"/>
    <lineage>
        <taxon>Eukaryota</taxon>
        <taxon>Sar</taxon>
        <taxon>Stramenopiles</taxon>
        <taxon>Oomycota</taxon>
        <taxon>Peronosporomycetes</taxon>
        <taxon>Peronosporales</taxon>
        <taxon>Peronosporaceae</taxon>
        <taxon>Peronospora</taxon>
    </lineage>
</organism>
<protein>
    <recommendedName>
        <fullName evidence="3">WD repeat-containing protein WRAP73</fullName>
    </recommendedName>
</protein>